<dbReference type="EMBL" id="JACCBW010000005">
    <property type="protein sequence ID" value="NYE38692.1"/>
    <property type="molecule type" value="Genomic_DNA"/>
</dbReference>
<dbReference type="RefSeq" id="WP_179621316.1">
    <property type="nucleotide sequence ID" value="NZ_JACCBW010000005.1"/>
</dbReference>
<comment type="caution">
    <text evidence="3">The sequence shown here is derived from an EMBL/GenBank/DDBJ whole genome shotgun (WGS) entry which is preliminary data.</text>
</comment>
<protein>
    <recommendedName>
        <fullName evidence="5">Peptidase C-terminal archaeal/bacterial domain-containing protein</fullName>
    </recommendedName>
</protein>
<evidence type="ECO:0000313" key="3">
    <source>
        <dbReference type="EMBL" id="NYE38692.1"/>
    </source>
</evidence>
<dbReference type="Gene3D" id="3.40.390.10">
    <property type="entry name" value="Collagenase (Catalytic Domain)"/>
    <property type="match status" value="1"/>
</dbReference>
<keyword evidence="2" id="KW-0732">Signal</keyword>
<organism evidence="3 4">
    <name type="scientific">Nocardioides cavernae</name>
    <dbReference type="NCBI Taxonomy" id="1921566"/>
    <lineage>
        <taxon>Bacteria</taxon>
        <taxon>Bacillati</taxon>
        <taxon>Actinomycetota</taxon>
        <taxon>Actinomycetes</taxon>
        <taxon>Propionibacteriales</taxon>
        <taxon>Nocardioidaceae</taxon>
        <taxon>Nocardioides</taxon>
    </lineage>
</organism>
<accession>A0A7Y9H692</accession>
<evidence type="ECO:0000256" key="2">
    <source>
        <dbReference type="SAM" id="SignalP"/>
    </source>
</evidence>
<name>A0A7Y9H692_9ACTN</name>
<evidence type="ECO:0000256" key="1">
    <source>
        <dbReference type="SAM" id="MobiDB-lite"/>
    </source>
</evidence>
<reference evidence="3 4" key="1">
    <citation type="submission" date="2020-07" db="EMBL/GenBank/DDBJ databases">
        <authorList>
            <person name="Partida-Martinez L."/>
            <person name="Huntemann M."/>
            <person name="Clum A."/>
            <person name="Wang J."/>
            <person name="Palaniappan K."/>
            <person name="Ritter S."/>
            <person name="Chen I.-M."/>
            <person name="Stamatis D."/>
            <person name="Reddy T."/>
            <person name="O'Malley R."/>
            <person name="Daum C."/>
            <person name="Shapiro N."/>
            <person name="Ivanova N."/>
            <person name="Kyrpides N."/>
            <person name="Woyke T."/>
        </authorList>
    </citation>
    <scope>NUCLEOTIDE SEQUENCE [LARGE SCALE GENOMIC DNA]</scope>
    <source>
        <strain evidence="3 4">AT2.17</strain>
    </source>
</reference>
<feature type="compositionally biased region" description="Pro residues" evidence="1">
    <location>
        <begin position="471"/>
        <end position="488"/>
    </location>
</feature>
<keyword evidence="4" id="KW-1185">Reference proteome</keyword>
<dbReference type="Gene3D" id="2.60.120.380">
    <property type="match status" value="1"/>
</dbReference>
<dbReference type="AlphaFoldDB" id="A0A7Y9H692"/>
<dbReference type="Pfam" id="PF13688">
    <property type="entry name" value="Reprolysin_5"/>
    <property type="match status" value="1"/>
</dbReference>
<dbReference type="Proteomes" id="UP000549911">
    <property type="component" value="Unassembled WGS sequence"/>
</dbReference>
<dbReference type="GO" id="GO:0008237">
    <property type="term" value="F:metallopeptidase activity"/>
    <property type="evidence" value="ECO:0007669"/>
    <property type="project" value="InterPro"/>
</dbReference>
<feature type="chain" id="PRO_5039665200" description="Peptidase C-terminal archaeal/bacterial domain-containing protein" evidence="2">
    <location>
        <begin position="34"/>
        <end position="597"/>
    </location>
</feature>
<feature type="region of interest" description="Disordered" evidence="1">
    <location>
        <begin position="470"/>
        <end position="512"/>
    </location>
</feature>
<evidence type="ECO:0000313" key="4">
    <source>
        <dbReference type="Proteomes" id="UP000549911"/>
    </source>
</evidence>
<proteinExistence type="predicted"/>
<reference evidence="3 4" key="2">
    <citation type="submission" date="2020-08" db="EMBL/GenBank/DDBJ databases">
        <title>The Agave Microbiome: Exploring the role of microbial communities in plant adaptations to desert environments.</title>
        <authorList>
            <person name="Partida-Martinez L.P."/>
        </authorList>
    </citation>
    <scope>NUCLEOTIDE SEQUENCE [LARGE SCALE GENOMIC DNA]</scope>
    <source>
        <strain evidence="3 4">AT2.17</strain>
    </source>
</reference>
<evidence type="ECO:0008006" key="5">
    <source>
        <dbReference type="Google" id="ProtNLM"/>
    </source>
</evidence>
<dbReference type="InterPro" id="IPR024079">
    <property type="entry name" value="MetalloPept_cat_dom_sf"/>
</dbReference>
<feature type="signal peptide" evidence="2">
    <location>
        <begin position="1"/>
        <end position="33"/>
    </location>
</feature>
<gene>
    <name evidence="3" type="ORF">F4692_003842</name>
</gene>
<sequence length="597" mass="61620">MTIRSSPAGLVVRALVAAALTLAGLGAAAPARAGLVDDVLCAVTSLAEPVRLGDALQSGLSMSVLRTHNALSTDELQHLAEDDTTWVDPCARVFVVDEAAPPAQQDAVAVAPAAGVPADVFDLSSRPGSTRTIYLDFDGATYAGTRWRNGEQIVSAPFSVDDDPSTFSDVERAQIYLAWQTVAEDYAPFDVNVTTRQPAASALTRSSASDPTFGMPVVITPTNSVGSGCGCGGMAYVGVMGNAGANDYQPAWIFTSGSGTNGYNVGQVISHEVGHTFGLHHDGTSQTSYYSGAKDWAPIMGSSYNRRASQWSRGDYPDASNTEDDVAIISQVAPALADDHANGAVGATKIAVGTTTAGVIGTRTDVDAFTFTAGGPITLAVAGPAGYSNLDVRLTVLDALGRTVATLDPTADSASDASMSALWSVELPASATYTALVEGVGNGDPAEAGRYSDYGSLGSYTVSLSAGLTATPPPVTSTPPASTTPPTAPTVGSTAPVGTAKDMPGTGGTRATPSIEFVTRTLPAARVGRTYRAEIRFTGAVSEARLDWRLPQGLRWRVVGERIVIRGRATTRTTSKVTAELSGAGGSTRMKFRLVVR</sequence>
<dbReference type="SUPFAM" id="SSF55486">
    <property type="entry name" value="Metalloproteases ('zincins'), catalytic domain"/>
    <property type="match status" value="1"/>
</dbReference>